<dbReference type="PANTHER" id="PTHR38926:SF72">
    <property type="entry name" value="IM:7136021-RELATED"/>
    <property type="match status" value="1"/>
</dbReference>
<dbReference type="SMART" id="SM00256">
    <property type="entry name" value="FBOX"/>
    <property type="match status" value="1"/>
</dbReference>
<evidence type="ECO:0000313" key="2">
    <source>
        <dbReference type="EMBL" id="ORX93200.1"/>
    </source>
</evidence>
<dbReference type="OrthoDB" id="629492at2759"/>
<comment type="caution">
    <text evidence="2">The sequence shown here is derived from an EMBL/GenBank/DDBJ whole genome shotgun (WGS) entry which is preliminary data.</text>
</comment>
<dbReference type="Gene3D" id="3.80.10.10">
    <property type="entry name" value="Ribonuclease Inhibitor"/>
    <property type="match status" value="1"/>
</dbReference>
<dbReference type="InterPro" id="IPR019734">
    <property type="entry name" value="TPR_rpt"/>
</dbReference>
<gene>
    <name evidence="2" type="ORF">BCR34DRAFT_608623</name>
</gene>
<dbReference type="SUPFAM" id="SSF81383">
    <property type="entry name" value="F-box domain"/>
    <property type="match status" value="1"/>
</dbReference>
<dbReference type="InterPro" id="IPR036047">
    <property type="entry name" value="F-box-like_dom_sf"/>
</dbReference>
<dbReference type="Proteomes" id="UP000193144">
    <property type="component" value="Unassembled WGS sequence"/>
</dbReference>
<accession>A0A1Y1Y5A4</accession>
<dbReference type="AlphaFoldDB" id="A0A1Y1Y5A4"/>
<sequence>MANTLSPDEYFEVARGHYKQTRYAQAAEGFTKAIDLAVIPRIEALEGRARCYDKLERFVEACKDGRDMIRLNERDIRGYLLTGSELEKLEKPEKAAEIYKRGMAKIPISDPGFTTIRSRHDRIIRQLSPAHAVDPFAILPAELIDMVFEYIPFKTMVACLRVSRSWKQNLIRSTRRWVHLDFSEASRGTHVSRACVRNALSRSQNQVQTLVVSRFSHYDVLRTIATVCKGLTEATLLYGGVAGHSIVEFAQIAMNLKKLIISVSVSLDTVTQVLRHRPTLEHAEFRSICSAHLVATWSETCPNLSTLVLIGSNSAETPAAALNVPGLMSQTPALRYLKLFHWWGYGPGSRTTDFSETSLTHLTLKEVHVSSFPLLPKTLQQFVFRPHNQLSLQPHRGVVSNALKSWVPNLTSLEISHCTNMDEKFLPNLLDRIPAPWDLKTPVPDFGSAPLESLTINNTLTDNNNPFLIPGPKGLLATPRIVNSKLRSLNLSKQFCNDDDIEELVKRLKGLETVNLSQTRITGAAVKMLVDGLPKLRHLIIDDCERISSQDAAVYARKREIAVSQKMIPAIKSNGKGRKVRY</sequence>
<dbReference type="Gene3D" id="1.25.40.10">
    <property type="entry name" value="Tetratricopeptide repeat domain"/>
    <property type="match status" value="1"/>
</dbReference>
<keyword evidence="3" id="KW-1185">Reference proteome</keyword>
<protein>
    <recommendedName>
        <fullName evidence="1">F-box domain-containing protein</fullName>
    </recommendedName>
</protein>
<dbReference type="EMBL" id="MCFA01000352">
    <property type="protein sequence ID" value="ORX93200.1"/>
    <property type="molecule type" value="Genomic_DNA"/>
</dbReference>
<dbReference type="InterPro" id="IPR011990">
    <property type="entry name" value="TPR-like_helical_dom_sf"/>
</dbReference>
<evidence type="ECO:0000259" key="1">
    <source>
        <dbReference type="PROSITE" id="PS50181"/>
    </source>
</evidence>
<dbReference type="PROSITE" id="PS50181">
    <property type="entry name" value="FBOX"/>
    <property type="match status" value="1"/>
</dbReference>
<dbReference type="STRING" id="1231657.A0A1Y1Y5A4"/>
<dbReference type="InterPro" id="IPR001810">
    <property type="entry name" value="F-box_dom"/>
</dbReference>
<name>A0A1Y1Y5A4_9PLEO</name>
<feature type="domain" description="F-box" evidence="1">
    <location>
        <begin position="133"/>
        <end position="180"/>
    </location>
</feature>
<dbReference type="SUPFAM" id="SSF52047">
    <property type="entry name" value="RNI-like"/>
    <property type="match status" value="1"/>
</dbReference>
<organism evidence="2 3">
    <name type="scientific">Clohesyomyces aquaticus</name>
    <dbReference type="NCBI Taxonomy" id="1231657"/>
    <lineage>
        <taxon>Eukaryota</taxon>
        <taxon>Fungi</taxon>
        <taxon>Dikarya</taxon>
        <taxon>Ascomycota</taxon>
        <taxon>Pezizomycotina</taxon>
        <taxon>Dothideomycetes</taxon>
        <taxon>Pleosporomycetidae</taxon>
        <taxon>Pleosporales</taxon>
        <taxon>Lindgomycetaceae</taxon>
        <taxon>Clohesyomyces</taxon>
    </lineage>
</organism>
<proteinExistence type="predicted"/>
<dbReference type="SMART" id="SM00028">
    <property type="entry name" value="TPR"/>
    <property type="match status" value="3"/>
</dbReference>
<dbReference type="PANTHER" id="PTHR38926">
    <property type="entry name" value="F-BOX DOMAIN CONTAINING PROTEIN, EXPRESSED"/>
    <property type="match status" value="1"/>
</dbReference>
<dbReference type="Pfam" id="PF12937">
    <property type="entry name" value="F-box-like"/>
    <property type="match status" value="1"/>
</dbReference>
<dbReference type="SUPFAM" id="SSF48452">
    <property type="entry name" value="TPR-like"/>
    <property type="match status" value="1"/>
</dbReference>
<reference evidence="2 3" key="1">
    <citation type="submission" date="2016-07" db="EMBL/GenBank/DDBJ databases">
        <title>Pervasive Adenine N6-methylation of Active Genes in Fungi.</title>
        <authorList>
            <consortium name="DOE Joint Genome Institute"/>
            <person name="Mondo S.J."/>
            <person name="Dannebaum R.O."/>
            <person name="Kuo R.C."/>
            <person name="Labutti K."/>
            <person name="Haridas S."/>
            <person name="Kuo A."/>
            <person name="Salamov A."/>
            <person name="Ahrendt S.R."/>
            <person name="Lipzen A."/>
            <person name="Sullivan W."/>
            <person name="Andreopoulos W.B."/>
            <person name="Clum A."/>
            <person name="Lindquist E."/>
            <person name="Daum C."/>
            <person name="Ramamoorthy G.K."/>
            <person name="Gryganskyi A."/>
            <person name="Culley D."/>
            <person name="Magnuson J.K."/>
            <person name="James T.Y."/>
            <person name="O'Malley M.A."/>
            <person name="Stajich J.E."/>
            <person name="Spatafora J.W."/>
            <person name="Visel A."/>
            <person name="Grigoriev I.V."/>
        </authorList>
    </citation>
    <scope>NUCLEOTIDE SEQUENCE [LARGE SCALE GENOMIC DNA]</scope>
    <source>
        <strain evidence="2 3">CBS 115471</strain>
    </source>
</reference>
<dbReference type="InterPro" id="IPR032675">
    <property type="entry name" value="LRR_dom_sf"/>
</dbReference>
<evidence type="ECO:0000313" key="3">
    <source>
        <dbReference type="Proteomes" id="UP000193144"/>
    </source>
</evidence>